<keyword evidence="3 8" id="KW-0547">Nucleotide-binding</keyword>
<evidence type="ECO:0000256" key="8">
    <source>
        <dbReference type="PIRSR" id="PIRSR000615-2"/>
    </source>
</evidence>
<evidence type="ECO:0000256" key="6">
    <source>
        <dbReference type="ARBA" id="ARBA00023137"/>
    </source>
</evidence>
<gene>
    <name evidence="12" type="ORF">CUNI_LOCUS20616</name>
</gene>
<dbReference type="Gene3D" id="3.30.200.20">
    <property type="entry name" value="Phosphorylase Kinase, domain 1"/>
    <property type="match status" value="1"/>
</dbReference>
<evidence type="ECO:0000256" key="3">
    <source>
        <dbReference type="ARBA" id="ARBA00022741"/>
    </source>
</evidence>
<dbReference type="InterPro" id="IPR008266">
    <property type="entry name" value="Tyr_kinase_AS"/>
</dbReference>
<dbReference type="AlphaFoldDB" id="A0A8S4A3Y7"/>
<evidence type="ECO:0000256" key="4">
    <source>
        <dbReference type="ARBA" id="ARBA00022777"/>
    </source>
</evidence>
<dbReference type="PIRSF" id="PIRSF000615">
    <property type="entry name" value="TyrPK_CSF1-R"/>
    <property type="match status" value="1"/>
</dbReference>
<keyword evidence="5 8" id="KW-0067">ATP-binding</keyword>
<feature type="binding site" evidence="9">
    <location>
        <position position="168"/>
    </location>
    <ligand>
        <name>Mg(2+)</name>
        <dbReference type="ChEBI" id="CHEBI:18420"/>
    </ligand>
</feature>
<dbReference type="GO" id="GO:0005524">
    <property type="term" value="F:ATP binding"/>
    <property type="evidence" value="ECO:0007669"/>
    <property type="project" value="UniProtKB-UniRule"/>
</dbReference>
<keyword evidence="4" id="KW-0418">Kinase</keyword>
<proteinExistence type="predicted"/>
<dbReference type="InterPro" id="IPR011009">
    <property type="entry name" value="Kinase-like_dom_sf"/>
</dbReference>
<dbReference type="InterPro" id="IPR017441">
    <property type="entry name" value="Protein_kinase_ATP_BS"/>
</dbReference>
<dbReference type="SMART" id="SM00219">
    <property type="entry name" value="TyrKc"/>
    <property type="match status" value="1"/>
</dbReference>
<keyword evidence="13" id="KW-1185">Reference proteome</keyword>
<dbReference type="FunFam" id="1.10.510.10:FF:000027">
    <property type="entry name" value="Receptor protein-tyrosine kinase"/>
    <property type="match status" value="1"/>
</dbReference>
<evidence type="ECO:0000259" key="11">
    <source>
        <dbReference type="PROSITE" id="PS50011"/>
    </source>
</evidence>
<reference evidence="12" key="1">
    <citation type="submission" date="2021-04" db="EMBL/GenBank/DDBJ databases">
        <authorList>
            <consortium name="Molecular Ecology Group"/>
        </authorList>
    </citation>
    <scope>NUCLEOTIDE SEQUENCE</scope>
</reference>
<feature type="domain" description="Protein kinase" evidence="11">
    <location>
        <begin position="24"/>
        <end position="288"/>
    </location>
</feature>
<dbReference type="InterPro" id="IPR000719">
    <property type="entry name" value="Prot_kinase_dom"/>
</dbReference>
<accession>A0A8S4A3Y7</accession>
<dbReference type="PANTHER" id="PTHR24418">
    <property type="entry name" value="TYROSINE-PROTEIN KINASE"/>
    <property type="match status" value="1"/>
</dbReference>
<organism evidence="12 13">
    <name type="scientific">Candidula unifasciata</name>
    <dbReference type="NCBI Taxonomy" id="100452"/>
    <lineage>
        <taxon>Eukaryota</taxon>
        <taxon>Metazoa</taxon>
        <taxon>Spiralia</taxon>
        <taxon>Lophotrochozoa</taxon>
        <taxon>Mollusca</taxon>
        <taxon>Gastropoda</taxon>
        <taxon>Heterobranchia</taxon>
        <taxon>Euthyneura</taxon>
        <taxon>Panpulmonata</taxon>
        <taxon>Eupulmonata</taxon>
        <taxon>Stylommatophora</taxon>
        <taxon>Helicina</taxon>
        <taxon>Helicoidea</taxon>
        <taxon>Geomitridae</taxon>
        <taxon>Candidula</taxon>
    </lineage>
</organism>
<evidence type="ECO:0000256" key="9">
    <source>
        <dbReference type="PIRSR" id="PIRSR000615-3"/>
    </source>
</evidence>
<dbReference type="GO" id="GO:0004713">
    <property type="term" value="F:protein tyrosine kinase activity"/>
    <property type="evidence" value="ECO:0007669"/>
    <property type="project" value="UniProtKB-KW"/>
</dbReference>
<feature type="binding site" evidence="9">
    <location>
        <position position="155"/>
    </location>
    <ligand>
        <name>Mg(2+)</name>
        <dbReference type="ChEBI" id="CHEBI:18420"/>
    </ligand>
</feature>
<dbReference type="InterPro" id="IPR050198">
    <property type="entry name" value="Non-receptor_tyrosine_kinases"/>
</dbReference>
<evidence type="ECO:0000256" key="5">
    <source>
        <dbReference type="ARBA" id="ARBA00022840"/>
    </source>
</evidence>
<feature type="binding site" evidence="8">
    <location>
        <position position="154"/>
    </location>
    <ligand>
        <name>ATP</name>
        <dbReference type="ChEBI" id="CHEBI:30616"/>
    </ligand>
</feature>
<dbReference type="SUPFAM" id="SSF56112">
    <property type="entry name" value="Protein kinase-like (PK-like)"/>
    <property type="match status" value="1"/>
</dbReference>
<dbReference type="GO" id="GO:0007165">
    <property type="term" value="P:signal transduction"/>
    <property type="evidence" value="ECO:0007669"/>
    <property type="project" value="UniProtKB-ARBA"/>
</dbReference>
<dbReference type="OrthoDB" id="535945at2759"/>
<evidence type="ECO:0000313" key="12">
    <source>
        <dbReference type="EMBL" id="CAG5135058.1"/>
    </source>
</evidence>
<evidence type="ECO:0000256" key="1">
    <source>
        <dbReference type="ARBA" id="ARBA00022553"/>
    </source>
</evidence>
<sequence>PPQKDFNWKTENSEPLKKIQLKNLKLGKELGQGEFGSVLKGVLILEKKFLRKEKINVAIKTFHSVGNRDDFNLEAHVMQSLKHDYIVELLGVCEGPPLMLIEEFIPMGSMLDYLEDHPNNVRVKQELYLWASQIAEGMMYLETKRLVHRDLAARNILLYSLERVKISDFGLSRAMGADKEYYKASKGGRWPIKWYAPESVNFGHFSHASDVWSYGVTLWEMFSYGGAPYDDMTGVEVIKFIEDDCRLAKPEKCPDVVYSVMLKCWSFEPAQRPTFSMLNKHFNEEPEYVSARELRKTTRNT</sequence>
<keyword evidence="2" id="KW-0808">Transferase</keyword>
<evidence type="ECO:0000256" key="2">
    <source>
        <dbReference type="ARBA" id="ARBA00022679"/>
    </source>
</evidence>
<keyword evidence="6" id="KW-0829">Tyrosine-protein kinase</keyword>
<dbReference type="EMBL" id="CAJHNH020007868">
    <property type="protein sequence ID" value="CAG5135058.1"/>
    <property type="molecule type" value="Genomic_DNA"/>
</dbReference>
<dbReference type="GO" id="GO:0046872">
    <property type="term" value="F:metal ion binding"/>
    <property type="evidence" value="ECO:0007669"/>
    <property type="project" value="UniProtKB-KW"/>
</dbReference>
<dbReference type="PROSITE" id="PS00107">
    <property type="entry name" value="PROTEIN_KINASE_ATP"/>
    <property type="match status" value="1"/>
</dbReference>
<dbReference type="PRINTS" id="PR00109">
    <property type="entry name" value="TYRKINASE"/>
</dbReference>
<evidence type="ECO:0000256" key="7">
    <source>
        <dbReference type="PIRSR" id="PIRSR000615-1"/>
    </source>
</evidence>
<name>A0A8S4A3Y7_9EUPU</name>
<comment type="caution">
    <text evidence="12">The sequence shown here is derived from an EMBL/GenBank/DDBJ whole genome shotgun (WGS) entry which is preliminary data.</text>
</comment>
<dbReference type="InterPro" id="IPR020635">
    <property type="entry name" value="Tyr_kinase_cat_dom"/>
</dbReference>
<dbReference type="Proteomes" id="UP000678393">
    <property type="component" value="Unassembled WGS sequence"/>
</dbReference>
<keyword evidence="1" id="KW-0597">Phosphoprotein</keyword>
<dbReference type="PROSITE" id="PS00109">
    <property type="entry name" value="PROTEIN_KINASE_TYR"/>
    <property type="match status" value="1"/>
</dbReference>
<dbReference type="InterPro" id="IPR001245">
    <property type="entry name" value="Ser-Thr/Tyr_kinase_cat_dom"/>
</dbReference>
<dbReference type="Gene3D" id="1.10.510.10">
    <property type="entry name" value="Transferase(Phosphotransferase) domain 1"/>
    <property type="match status" value="1"/>
</dbReference>
<evidence type="ECO:0000313" key="13">
    <source>
        <dbReference type="Proteomes" id="UP000678393"/>
    </source>
</evidence>
<keyword evidence="9" id="KW-0479">Metal-binding</keyword>
<feature type="active site" description="Proton acceptor" evidence="7">
    <location>
        <position position="150"/>
    </location>
</feature>
<protein>
    <recommendedName>
        <fullName evidence="11">Protein kinase domain-containing protein</fullName>
    </recommendedName>
</protein>
<feature type="non-terminal residue" evidence="12">
    <location>
        <position position="301"/>
    </location>
</feature>
<feature type="binding site" evidence="10">
    <location>
        <position position="60"/>
    </location>
    <ligand>
        <name>ATP</name>
        <dbReference type="ChEBI" id="CHEBI:30616"/>
    </ligand>
</feature>
<evidence type="ECO:0000256" key="10">
    <source>
        <dbReference type="PROSITE-ProRule" id="PRU10141"/>
    </source>
</evidence>
<dbReference type="Pfam" id="PF07714">
    <property type="entry name" value="PK_Tyr_Ser-Thr"/>
    <property type="match status" value="1"/>
</dbReference>
<dbReference type="PROSITE" id="PS50011">
    <property type="entry name" value="PROTEIN_KINASE_DOM"/>
    <property type="match status" value="1"/>
</dbReference>
<dbReference type="GO" id="GO:0071944">
    <property type="term" value="C:cell periphery"/>
    <property type="evidence" value="ECO:0007669"/>
    <property type="project" value="UniProtKB-ARBA"/>
</dbReference>
<keyword evidence="9" id="KW-0460">Magnesium</keyword>